<feature type="domain" description="HTH myb-type" evidence="3">
    <location>
        <begin position="1"/>
        <end position="54"/>
    </location>
</feature>
<feature type="compositionally biased region" description="Low complexity" evidence="1">
    <location>
        <begin position="222"/>
        <end position="235"/>
    </location>
</feature>
<accession>A0A1Y2ER34</accession>
<dbReference type="SUPFAM" id="SSF46689">
    <property type="entry name" value="Homeodomain-like"/>
    <property type="match status" value="1"/>
</dbReference>
<evidence type="ECO:0000259" key="2">
    <source>
        <dbReference type="PROSITE" id="PS50090"/>
    </source>
</evidence>
<feature type="compositionally biased region" description="Low complexity" evidence="1">
    <location>
        <begin position="99"/>
        <end position="110"/>
    </location>
</feature>
<sequence>MRGGWSIEEDRKLTRLLHSPTPPSWQDISELHFASSRTPSQCRHRWHDTLKLRESATGRKRSGKAIKSRETVKNGFEQAAGPAVRSSASEGALSTRTRSNSISQESSSAAFTSTENALILQLLKEGHSPGDIERRWGEFSRRIAGSTSAGGAAGRVARTRKAKGELEDRASRIEQENKSTLRRHPRTFFPSPIVLHDLFYQHPISEIPSLPRPLSTDPPHPSSDSSLSSFSLSPPRTRPPRSPTTTIPATQTPPRLLRTPCSSARLASSPSSAADESTEQEDMPRQKQFTALELLAQIAESPKKGRAVKCLLSGEEDEEDGEGKENGGAGEVRRGSLFVSPKKRKVVEVEQAAKKAGKRAKT</sequence>
<dbReference type="SMART" id="SM00717">
    <property type="entry name" value="SANT"/>
    <property type="match status" value="1"/>
</dbReference>
<dbReference type="Proteomes" id="UP000193467">
    <property type="component" value="Unassembled WGS sequence"/>
</dbReference>
<feature type="region of interest" description="Disordered" evidence="1">
    <location>
        <begin position="313"/>
        <end position="337"/>
    </location>
</feature>
<feature type="compositionally biased region" description="Polar residues" evidence="1">
    <location>
        <begin position="86"/>
        <end position="98"/>
    </location>
</feature>
<dbReference type="OrthoDB" id="3972899at2759"/>
<feature type="region of interest" description="Disordered" evidence="1">
    <location>
        <begin position="209"/>
        <end position="284"/>
    </location>
</feature>
<dbReference type="Pfam" id="PF00249">
    <property type="entry name" value="Myb_DNA-binding"/>
    <property type="match status" value="1"/>
</dbReference>
<dbReference type="CDD" id="cd00167">
    <property type="entry name" value="SANT"/>
    <property type="match status" value="1"/>
</dbReference>
<protein>
    <submittedName>
        <fullName evidence="4">Uncharacterized protein</fullName>
    </submittedName>
</protein>
<dbReference type="InParanoid" id="A0A1Y2ER34"/>
<evidence type="ECO:0000313" key="5">
    <source>
        <dbReference type="Proteomes" id="UP000193467"/>
    </source>
</evidence>
<dbReference type="EMBL" id="MCGR01000045">
    <property type="protein sequence ID" value="ORY73646.1"/>
    <property type="molecule type" value="Genomic_DNA"/>
</dbReference>
<evidence type="ECO:0000256" key="1">
    <source>
        <dbReference type="SAM" id="MobiDB-lite"/>
    </source>
</evidence>
<dbReference type="AlphaFoldDB" id="A0A1Y2ER34"/>
<evidence type="ECO:0000313" key="4">
    <source>
        <dbReference type="EMBL" id="ORY73646.1"/>
    </source>
</evidence>
<feature type="domain" description="Myb-like" evidence="2">
    <location>
        <begin position="1"/>
        <end position="50"/>
    </location>
</feature>
<dbReference type="InterPro" id="IPR017930">
    <property type="entry name" value="Myb_dom"/>
</dbReference>
<feature type="compositionally biased region" description="Low complexity" evidence="1">
    <location>
        <begin position="262"/>
        <end position="274"/>
    </location>
</feature>
<dbReference type="InterPro" id="IPR009057">
    <property type="entry name" value="Homeodomain-like_sf"/>
</dbReference>
<dbReference type="PROSITE" id="PS50090">
    <property type="entry name" value="MYB_LIKE"/>
    <property type="match status" value="1"/>
</dbReference>
<feature type="region of interest" description="Disordered" evidence="1">
    <location>
        <begin position="54"/>
        <end position="110"/>
    </location>
</feature>
<feature type="compositionally biased region" description="Basic and acidic residues" evidence="1">
    <location>
        <begin position="162"/>
        <end position="179"/>
    </location>
</feature>
<comment type="caution">
    <text evidence="4">The sequence shown here is derived from an EMBL/GenBank/DDBJ whole genome shotgun (WGS) entry which is preliminary data.</text>
</comment>
<dbReference type="InterPro" id="IPR001005">
    <property type="entry name" value="SANT/Myb"/>
</dbReference>
<feature type="region of interest" description="Disordered" evidence="1">
    <location>
        <begin position="145"/>
        <end position="184"/>
    </location>
</feature>
<name>A0A1Y2ER34_9BASI</name>
<feature type="compositionally biased region" description="Low complexity" evidence="1">
    <location>
        <begin position="145"/>
        <end position="156"/>
    </location>
</feature>
<evidence type="ECO:0000259" key="3">
    <source>
        <dbReference type="PROSITE" id="PS51294"/>
    </source>
</evidence>
<keyword evidence="5" id="KW-1185">Reference proteome</keyword>
<feature type="compositionally biased region" description="Low complexity" evidence="1">
    <location>
        <begin position="243"/>
        <end position="254"/>
    </location>
</feature>
<dbReference type="Gene3D" id="1.10.10.60">
    <property type="entry name" value="Homeodomain-like"/>
    <property type="match status" value="1"/>
</dbReference>
<gene>
    <name evidence="4" type="ORF">BCR35DRAFT_354079</name>
</gene>
<dbReference type="PROSITE" id="PS51294">
    <property type="entry name" value="HTH_MYB"/>
    <property type="match status" value="1"/>
</dbReference>
<reference evidence="4 5" key="1">
    <citation type="submission" date="2016-07" db="EMBL/GenBank/DDBJ databases">
        <title>Pervasive Adenine N6-methylation of Active Genes in Fungi.</title>
        <authorList>
            <consortium name="DOE Joint Genome Institute"/>
            <person name="Mondo S.J."/>
            <person name="Dannebaum R.O."/>
            <person name="Kuo R.C."/>
            <person name="Labutti K."/>
            <person name="Haridas S."/>
            <person name="Kuo A."/>
            <person name="Salamov A."/>
            <person name="Ahrendt S.R."/>
            <person name="Lipzen A."/>
            <person name="Sullivan W."/>
            <person name="Andreopoulos W.B."/>
            <person name="Clum A."/>
            <person name="Lindquist E."/>
            <person name="Daum C."/>
            <person name="Ramamoorthy G.K."/>
            <person name="Gryganskyi A."/>
            <person name="Culley D."/>
            <person name="Magnuson J.K."/>
            <person name="James T.Y."/>
            <person name="O'Malley M.A."/>
            <person name="Stajich J.E."/>
            <person name="Spatafora J.W."/>
            <person name="Visel A."/>
            <person name="Grigoriev I.V."/>
        </authorList>
    </citation>
    <scope>NUCLEOTIDE SEQUENCE [LARGE SCALE GENOMIC DNA]</scope>
    <source>
        <strain evidence="4 5">62-1032</strain>
    </source>
</reference>
<organism evidence="4 5">
    <name type="scientific">Leucosporidium creatinivorum</name>
    <dbReference type="NCBI Taxonomy" id="106004"/>
    <lineage>
        <taxon>Eukaryota</taxon>
        <taxon>Fungi</taxon>
        <taxon>Dikarya</taxon>
        <taxon>Basidiomycota</taxon>
        <taxon>Pucciniomycotina</taxon>
        <taxon>Microbotryomycetes</taxon>
        <taxon>Leucosporidiales</taxon>
        <taxon>Leucosporidium</taxon>
    </lineage>
</organism>
<proteinExistence type="predicted"/>